<dbReference type="Proteomes" id="UP001651880">
    <property type="component" value="Unassembled WGS sequence"/>
</dbReference>
<feature type="region of interest" description="Disordered" evidence="1">
    <location>
        <begin position="88"/>
        <end position="129"/>
    </location>
</feature>
<evidence type="ECO:0000313" key="3">
    <source>
        <dbReference type="Proteomes" id="UP001651880"/>
    </source>
</evidence>
<keyword evidence="3" id="KW-1185">Reference proteome</keyword>
<organism evidence="2 3">
    <name type="scientific">Lutispora saccharofermentans</name>
    <dbReference type="NCBI Taxonomy" id="3024236"/>
    <lineage>
        <taxon>Bacteria</taxon>
        <taxon>Bacillati</taxon>
        <taxon>Bacillota</taxon>
        <taxon>Clostridia</taxon>
        <taxon>Lutisporales</taxon>
        <taxon>Lutisporaceae</taxon>
        <taxon>Lutispora</taxon>
    </lineage>
</organism>
<dbReference type="EMBL" id="JAJEKE010000002">
    <property type="protein sequence ID" value="MCQ1528823.1"/>
    <property type="molecule type" value="Genomic_DNA"/>
</dbReference>
<protein>
    <submittedName>
        <fullName evidence="2">DUF3794 domain-containing protein</fullName>
    </submittedName>
</protein>
<evidence type="ECO:0000256" key="1">
    <source>
        <dbReference type="SAM" id="MobiDB-lite"/>
    </source>
</evidence>
<evidence type="ECO:0000313" key="2">
    <source>
        <dbReference type="EMBL" id="MCQ1528823.1"/>
    </source>
</evidence>
<gene>
    <name evidence="2" type="ORF">LJD61_04585</name>
</gene>
<comment type="caution">
    <text evidence="2">The sequence shown here is derived from an EMBL/GenBank/DDBJ whole genome shotgun (WGS) entry which is preliminary data.</text>
</comment>
<name>A0ABT1NC28_9FIRM</name>
<accession>A0ABT1NC28</accession>
<feature type="compositionally biased region" description="Basic and acidic residues" evidence="1">
    <location>
        <begin position="97"/>
        <end position="129"/>
    </location>
</feature>
<sequence>MSIDYNTGKNAVETESIEKPEINESINTAYVGTCQQMIESEIYFAPPEKDRVLEIISIDRKIELADAEASENAVFVNGRIHKGIMYKTVKGQNNNNKENEDQKNNEQANDKQDKNKKEKNKKDSEKKGKREASIKIADLIPIAVDGVVRHTTTWIPFRCYIPIEGAHTGDSCEIVSTELLDNGSRIKNIKYEDADVSAENDTTNEPAYIQGVIDTDVIKIVVKVIKS</sequence>
<proteinExistence type="predicted"/>
<dbReference type="RefSeq" id="WP_255226338.1">
    <property type="nucleotide sequence ID" value="NZ_JAJEKE010000002.1"/>
</dbReference>
<reference evidence="2 3" key="1">
    <citation type="submission" date="2021-10" db="EMBL/GenBank/DDBJ databases">
        <title>Lutispora strain m25 sp. nov., a thermophilic, non-spore-forming bacterium isolated from a lab-scale methanogenic bioreactor digesting anaerobic sludge.</title>
        <authorList>
            <person name="El Houari A."/>
            <person name="Mcdonald J."/>
        </authorList>
    </citation>
    <scope>NUCLEOTIDE SEQUENCE [LARGE SCALE GENOMIC DNA]</scope>
    <source>
        <strain evidence="3">m25</strain>
    </source>
</reference>